<name>A0ABU8LGY0_9MICO</name>
<evidence type="ECO:0000313" key="2">
    <source>
        <dbReference type="EMBL" id="MEJ1090280.1"/>
    </source>
</evidence>
<keyword evidence="1" id="KW-0472">Membrane</keyword>
<evidence type="ECO:0000313" key="3">
    <source>
        <dbReference type="Proteomes" id="UP001366085"/>
    </source>
</evidence>
<evidence type="ECO:0000256" key="1">
    <source>
        <dbReference type="SAM" id="Phobius"/>
    </source>
</evidence>
<keyword evidence="1" id="KW-1133">Transmembrane helix</keyword>
<accession>A0ABU8LGY0</accession>
<organism evidence="2 3">
    <name type="scientific">Microbacterium istanbulense</name>
    <dbReference type="NCBI Taxonomy" id="3122049"/>
    <lineage>
        <taxon>Bacteria</taxon>
        <taxon>Bacillati</taxon>
        <taxon>Actinomycetota</taxon>
        <taxon>Actinomycetes</taxon>
        <taxon>Micrococcales</taxon>
        <taxon>Microbacteriaceae</taxon>
        <taxon>Microbacterium</taxon>
    </lineage>
</organism>
<dbReference type="Pfam" id="PF11188">
    <property type="entry name" value="DUF2975"/>
    <property type="match status" value="1"/>
</dbReference>
<dbReference type="EMBL" id="JBBDGN010000001">
    <property type="protein sequence ID" value="MEJ1090280.1"/>
    <property type="molecule type" value="Genomic_DNA"/>
</dbReference>
<feature type="transmembrane region" description="Helical" evidence="1">
    <location>
        <begin position="85"/>
        <end position="110"/>
    </location>
</feature>
<comment type="caution">
    <text evidence="2">The sequence shown here is derived from an EMBL/GenBank/DDBJ whole genome shotgun (WGS) entry which is preliminary data.</text>
</comment>
<dbReference type="RefSeq" id="WP_337316498.1">
    <property type="nucleotide sequence ID" value="NZ_JBBDGN010000001.1"/>
</dbReference>
<gene>
    <name evidence="2" type="ORF">WDU93_01145</name>
</gene>
<reference evidence="2 3" key="1">
    <citation type="submission" date="2024-02" db="EMBL/GenBank/DDBJ databases">
        <authorList>
            <person name="Saticioglu I.B."/>
        </authorList>
    </citation>
    <scope>NUCLEOTIDE SEQUENCE [LARGE SCALE GENOMIC DNA]</scope>
    <source>
        <strain evidence="2 3">Mu-43</strain>
    </source>
</reference>
<keyword evidence="3" id="KW-1185">Reference proteome</keyword>
<feature type="transmembrane region" description="Helical" evidence="1">
    <location>
        <begin position="131"/>
        <end position="152"/>
    </location>
</feature>
<feature type="transmembrane region" description="Helical" evidence="1">
    <location>
        <begin position="12"/>
        <end position="32"/>
    </location>
</feature>
<feature type="transmembrane region" description="Helical" evidence="1">
    <location>
        <begin position="172"/>
        <end position="192"/>
    </location>
</feature>
<sequence>MSGETRTLSRADALAMGAFVVAGVAIAAWTAWNAGARIVELVRGTDVGVVVDFMGTPVQAAASGSAVPVALDSGTVTVPQLNSGAIAYGVMGQVAFVVTVITIVFCLVALSRQLQRGRVFGRRNTALVMTAGITGLVGFTASDFFGSMLANSAMFQLVDDPVEIALLTVDPFTFVLAAFAIAIVGSVFTVGARLQRETEGLI</sequence>
<proteinExistence type="predicted"/>
<protein>
    <submittedName>
        <fullName evidence="2">DUF2975 domain-containing protein</fullName>
    </submittedName>
</protein>
<keyword evidence="1" id="KW-0812">Transmembrane</keyword>
<dbReference type="InterPro" id="IPR021354">
    <property type="entry name" value="DUF2975"/>
</dbReference>
<dbReference type="Proteomes" id="UP001366085">
    <property type="component" value="Unassembled WGS sequence"/>
</dbReference>